<evidence type="ECO:0000259" key="1">
    <source>
        <dbReference type="SMART" id="SM00860"/>
    </source>
</evidence>
<organism evidence="2 3">
    <name type="scientific">Burkholderia aenigmatica</name>
    <dbReference type="NCBI Taxonomy" id="2015348"/>
    <lineage>
        <taxon>Bacteria</taxon>
        <taxon>Pseudomonadati</taxon>
        <taxon>Pseudomonadota</taxon>
        <taxon>Betaproteobacteria</taxon>
        <taxon>Burkholderiales</taxon>
        <taxon>Burkholderiaceae</taxon>
        <taxon>Burkholderia</taxon>
        <taxon>Burkholderia cepacia complex</taxon>
    </lineage>
</organism>
<proteinExistence type="predicted"/>
<accession>A0A228IHW8</accession>
<name>A0A228IHW8_9BURK</name>
<dbReference type="Gene3D" id="3.40.1580.10">
    <property type="entry name" value="SMI1/KNR4-like"/>
    <property type="match status" value="1"/>
</dbReference>
<dbReference type="SMART" id="SM00860">
    <property type="entry name" value="SMI1_KNR4"/>
    <property type="match status" value="1"/>
</dbReference>
<reference evidence="3" key="1">
    <citation type="submission" date="2017-06" db="EMBL/GenBank/DDBJ databases">
        <authorList>
            <person name="LiPuma J."/>
            <person name="Spilker T."/>
        </authorList>
    </citation>
    <scope>NUCLEOTIDE SEQUENCE [LARGE SCALE GENOMIC DNA]</scope>
    <source>
        <strain evidence="3">AU17325</strain>
    </source>
</reference>
<evidence type="ECO:0000313" key="2">
    <source>
        <dbReference type="EMBL" id="OXI42013.1"/>
    </source>
</evidence>
<dbReference type="Pfam" id="PF14567">
    <property type="entry name" value="SUKH_5"/>
    <property type="match status" value="1"/>
</dbReference>
<protein>
    <recommendedName>
        <fullName evidence="1">Knr4/Smi1-like domain-containing protein</fullName>
    </recommendedName>
</protein>
<sequence>MRLNLGDLIDANEEAGSEIVISGAASAEKIREAELLLGVDFSTSYKEFLSEYGAMEIDGRSFAGLTPNPVGEAGDVVTFTRYARAEYGLPNHYVALDFQDGDVFLCIDTSQKAADGESPMALVSAVDGRKMGAVAAKSWGDYLMKYLSS</sequence>
<feature type="domain" description="Knr4/Smi1-like" evidence="1">
    <location>
        <begin position="24"/>
        <end position="145"/>
    </location>
</feature>
<dbReference type="AlphaFoldDB" id="A0A228IHW8"/>
<dbReference type="EMBL" id="NKFA01000008">
    <property type="protein sequence ID" value="OXI42013.1"/>
    <property type="molecule type" value="Genomic_DNA"/>
</dbReference>
<reference evidence="2 3" key="2">
    <citation type="submission" date="2017-08" db="EMBL/GenBank/DDBJ databases">
        <title>WGS of novel Burkholderia cepaca complex species.</title>
        <authorList>
            <person name="Lipuma J."/>
            <person name="Spilker T."/>
        </authorList>
    </citation>
    <scope>NUCLEOTIDE SEQUENCE [LARGE SCALE GENOMIC DNA]</scope>
    <source>
        <strain evidence="2 3">AU17325</strain>
    </source>
</reference>
<dbReference type="SUPFAM" id="SSF160631">
    <property type="entry name" value="SMI1/KNR4-like"/>
    <property type="match status" value="1"/>
</dbReference>
<comment type="caution">
    <text evidence="2">The sequence shown here is derived from an EMBL/GenBank/DDBJ whole genome shotgun (WGS) entry which is preliminary data.</text>
</comment>
<dbReference type="OrthoDB" id="8635024at2"/>
<dbReference type="RefSeq" id="WP_089452070.1">
    <property type="nucleotide sequence ID" value="NZ_NKFA01000008.1"/>
</dbReference>
<dbReference type="InterPro" id="IPR018958">
    <property type="entry name" value="Knr4/Smi1-like_dom"/>
</dbReference>
<evidence type="ECO:0000313" key="3">
    <source>
        <dbReference type="Proteomes" id="UP000214600"/>
    </source>
</evidence>
<dbReference type="Proteomes" id="UP000214600">
    <property type="component" value="Unassembled WGS sequence"/>
</dbReference>
<dbReference type="InterPro" id="IPR037883">
    <property type="entry name" value="Knr4/Smi1-like_sf"/>
</dbReference>
<gene>
    <name evidence="2" type="ORF">CFB84_22425</name>
</gene>